<accession>A0A2W5DA36</accession>
<dbReference type="AlphaFoldDB" id="A0A2W5DA36"/>
<name>A0A2W5DA36_9BURK</name>
<evidence type="ECO:0000256" key="1">
    <source>
        <dbReference type="SAM" id="MobiDB-lite"/>
    </source>
</evidence>
<feature type="compositionally biased region" description="Low complexity" evidence="1">
    <location>
        <begin position="19"/>
        <end position="50"/>
    </location>
</feature>
<evidence type="ECO:0000256" key="2">
    <source>
        <dbReference type="SAM" id="SignalP"/>
    </source>
</evidence>
<keyword evidence="2" id="KW-0732">Signal</keyword>
<dbReference type="EMBL" id="QFOD01000020">
    <property type="protein sequence ID" value="PZP28905.1"/>
    <property type="molecule type" value="Genomic_DNA"/>
</dbReference>
<feature type="chain" id="PRO_5016027917" evidence="2">
    <location>
        <begin position="22"/>
        <end position="320"/>
    </location>
</feature>
<gene>
    <name evidence="3" type="ORF">DI603_18245</name>
</gene>
<feature type="region of interest" description="Disordered" evidence="1">
    <location>
        <begin position="19"/>
        <end position="63"/>
    </location>
</feature>
<protein>
    <submittedName>
        <fullName evidence="3">Uncharacterized protein</fullName>
    </submittedName>
</protein>
<evidence type="ECO:0000313" key="4">
    <source>
        <dbReference type="Proteomes" id="UP000249633"/>
    </source>
</evidence>
<proteinExistence type="predicted"/>
<reference evidence="3 4" key="1">
    <citation type="submission" date="2017-08" db="EMBL/GenBank/DDBJ databases">
        <title>Infants hospitalized years apart are colonized by the same room-sourced microbial strains.</title>
        <authorList>
            <person name="Brooks B."/>
            <person name="Olm M.R."/>
            <person name="Firek B.A."/>
            <person name="Baker R."/>
            <person name="Thomas B.C."/>
            <person name="Morowitz M.J."/>
            <person name="Banfield J.F."/>
        </authorList>
    </citation>
    <scope>NUCLEOTIDE SEQUENCE [LARGE SCALE GENOMIC DNA]</scope>
    <source>
        <strain evidence="3">S2_012_000_R2_81</strain>
    </source>
</reference>
<feature type="signal peptide" evidence="2">
    <location>
        <begin position="1"/>
        <end position="21"/>
    </location>
</feature>
<dbReference type="Proteomes" id="UP000249633">
    <property type="component" value="Unassembled WGS sequence"/>
</dbReference>
<sequence>MISNKFAALIAATVAVSGALAQQPAPQPAKKPVKATPATKAPAPEPAASKPAPPPPPPPPFAPVRWQADAPITAYAPNEAAKVYEWISAQVAAVPGKPDQFSTTEERRTYEAAVVDKLKAIGPLAVIHPCSKKYNGDQQAYEVKVSGFSIDDVMLRDPNPEALRLRKVTIGRGEVVKDTYTGQNAYGANTEISRTVSEMFVLTFTSELYNDPNSVWVSAPTSLRGPVPYKLNYGAYTFNVPMPPADAREQDKSISCLSVFTVSPPGPFKFTERSRPTRDLPFDNTTNFKALMGTLDMLAVVNTATGQVYAKATRQGFPAQ</sequence>
<feature type="compositionally biased region" description="Pro residues" evidence="1">
    <location>
        <begin position="51"/>
        <end position="62"/>
    </location>
</feature>
<organism evidence="3 4">
    <name type="scientific">Roseateles depolymerans</name>
    <dbReference type="NCBI Taxonomy" id="76731"/>
    <lineage>
        <taxon>Bacteria</taxon>
        <taxon>Pseudomonadati</taxon>
        <taxon>Pseudomonadota</taxon>
        <taxon>Betaproteobacteria</taxon>
        <taxon>Burkholderiales</taxon>
        <taxon>Sphaerotilaceae</taxon>
        <taxon>Roseateles</taxon>
    </lineage>
</organism>
<evidence type="ECO:0000313" key="3">
    <source>
        <dbReference type="EMBL" id="PZP28905.1"/>
    </source>
</evidence>
<comment type="caution">
    <text evidence="3">The sequence shown here is derived from an EMBL/GenBank/DDBJ whole genome shotgun (WGS) entry which is preliminary data.</text>
</comment>